<dbReference type="RefSeq" id="WP_301887095.1">
    <property type="nucleotide sequence ID" value="NZ_BAAABW010000014.1"/>
</dbReference>
<dbReference type="Proteomes" id="UP001500063">
    <property type="component" value="Unassembled WGS sequence"/>
</dbReference>
<evidence type="ECO:0000256" key="4">
    <source>
        <dbReference type="ARBA" id="ARBA00022676"/>
    </source>
</evidence>
<evidence type="ECO:0000313" key="12">
    <source>
        <dbReference type="Proteomes" id="UP001500063"/>
    </source>
</evidence>
<evidence type="ECO:0000256" key="10">
    <source>
        <dbReference type="SAM" id="Phobius"/>
    </source>
</evidence>
<accession>A0ABP3GMD5</accession>
<organism evidence="11 12">
    <name type="scientific">Streptomyces blastmyceticus</name>
    <dbReference type="NCBI Taxonomy" id="68180"/>
    <lineage>
        <taxon>Bacteria</taxon>
        <taxon>Bacillati</taxon>
        <taxon>Actinomycetota</taxon>
        <taxon>Actinomycetes</taxon>
        <taxon>Kitasatosporales</taxon>
        <taxon>Streptomycetaceae</taxon>
        <taxon>Streptomyces</taxon>
    </lineage>
</organism>
<keyword evidence="6 10" id="KW-0812">Transmembrane</keyword>
<feature type="transmembrane region" description="Helical" evidence="10">
    <location>
        <begin position="346"/>
        <end position="367"/>
    </location>
</feature>
<proteinExistence type="predicted"/>
<feature type="transmembrane region" description="Helical" evidence="10">
    <location>
        <begin position="293"/>
        <end position="312"/>
    </location>
</feature>
<feature type="transmembrane region" description="Helical" evidence="10">
    <location>
        <begin position="318"/>
        <end position="334"/>
    </location>
</feature>
<evidence type="ECO:0000256" key="3">
    <source>
        <dbReference type="ARBA" id="ARBA00022502"/>
    </source>
</evidence>
<evidence type="ECO:0000256" key="7">
    <source>
        <dbReference type="ARBA" id="ARBA00022824"/>
    </source>
</evidence>
<keyword evidence="5" id="KW-0808">Transferase</keyword>
<dbReference type="EMBL" id="BAAABW010000014">
    <property type="protein sequence ID" value="GAA0347928.1"/>
    <property type="molecule type" value="Genomic_DNA"/>
</dbReference>
<feature type="transmembrane region" description="Helical" evidence="10">
    <location>
        <begin position="146"/>
        <end position="164"/>
    </location>
</feature>
<gene>
    <name evidence="11" type="ORF">GCM10010319_25650</name>
</gene>
<name>A0ABP3GMD5_9ACTN</name>
<keyword evidence="4" id="KW-0328">Glycosyltransferase</keyword>
<evidence type="ECO:0000313" key="11">
    <source>
        <dbReference type="EMBL" id="GAA0347928.1"/>
    </source>
</evidence>
<dbReference type="InterPro" id="IPR007315">
    <property type="entry name" value="PIG-V/Gpi18"/>
</dbReference>
<keyword evidence="8 10" id="KW-1133">Transmembrane helix</keyword>
<dbReference type="PANTHER" id="PTHR12468:SF2">
    <property type="entry name" value="GPI MANNOSYLTRANSFERASE 2"/>
    <property type="match status" value="1"/>
</dbReference>
<evidence type="ECO:0000256" key="1">
    <source>
        <dbReference type="ARBA" id="ARBA00004477"/>
    </source>
</evidence>
<feature type="transmembrane region" description="Helical" evidence="10">
    <location>
        <begin position="373"/>
        <end position="392"/>
    </location>
</feature>
<keyword evidence="3" id="KW-0337">GPI-anchor biosynthesis</keyword>
<keyword evidence="9 10" id="KW-0472">Membrane</keyword>
<feature type="transmembrane region" description="Helical" evidence="10">
    <location>
        <begin position="116"/>
        <end position="134"/>
    </location>
</feature>
<comment type="caution">
    <text evidence="11">The sequence shown here is derived from an EMBL/GenBank/DDBJ whole genome shotgun (WGS) entry which is preliminary data.</text>
</comment>
<keyword evidence="7" id="KW-0256">Endoplasmic reticulum</keyword>
<comment type="pathway">
    <text evidence="2">Glycolipid biosynthesis; glycosylphosphatidylinositol-anchor biosynthesis.</text>
</comment>
<feature type="transmembrane region" description="Helical" evidence="10">
    <location>
        <begin position="227"/>
        <end position="247"/>
    </location>
</feature>
<feature type="transmembrane region" description="Helical" evidence="10">
    <location>
        <begin position="201"/>
        <end position="221"/>
    </location>
</feature>
<sequence length="396" mass="42063">MKVVTRLAPAPAPLKAAPPDHSARREAALAVVLYLAVAAAGFAVLLLINHHLGRGVEQLLRRWDSGHYLHIAKRGYPGEIPYGPDGEPKFSTIAFFPLVPGLIRVVHVATGIPFPYAGVLVSWCAAAVAAAGVYRLVRTVGGRPGAGYACVALWACSPYAFALWVPYSEAVFSAALLWSLVALLERRWLTAAALCVLAGAVRPTASVLIGTVVLTAGWAVIKRRDGWRPWVALSTAPLGLLGSWLFLGGKVGRVDGWFEAERAWDQQFDFGRATAHLLKGMLLYHHAGRTGDLRGAVVLGLVVLTAIGVLALALDRQVPWPLVVLVAGAWLLMVGTPGSPLSKPRFMLPFLPVLLLLAARPLARAPLGVRVCLYGGGAVVSGWYAAGLLVLFEGSP</sequence>
<evidence type="ECO:0000256" key="8">
    <source>
        <dbReference type="ARBA" id="ARBA00022989"/>
    </source>
</evidence>
<evidence type="ECO:0000256" key="5">
    <source>
        <dbReference type="ARBA" id="ARBA00022679"/>
    </source>
</evidence>
<keyword evidence="12" id="KW-1185">Reference proteome</keyword>
<evidence type="ECO:0000256" key="6">
    <source>
        <dbReference type="ARBA" id="ARBA00022692"/>
    </source>
</evidence>
<dbReference type="PANTHER" id="PTHR12468">
    <property type="entry name" value="GPI MANNOSYLTRANSFERASE 2"/>
    <property type="match status" value="1"/>
</dbReference>
<comment type="subcellular location">
    <subcellularLocation>
        <location evidence="1">Endoplasmic reticulum membrane</location>
        <topology evidence="1">Multi-pass membrane protein</topology>
    </subcellularLocation>
</comment>
<protein>
    <submittedName>
        <fullName evidence="11">Membrane protein</fullName>
    </submittedName>
</protein>
<evidence type="ECO:0000256" key="9">
    <source>
        <dbReference type="ARBA" id="ARBA00023136"/>
    </source>
</evidence>
<reference evidence="12" key="1">
    <citation type="journal article" date="2019" name="Int. J. Syst. Evol. Microbiol.">
        <title>The Global Catalogue of Microorganisms (GCM) 10K type strain sequencing project: providing services to taxonomists for standard genome sequencing and annotation.</title>
        <authorList>
            <consortium name="The Broad Institute Genomics Platform"/>
            <consortium name="The Broad Institute Genome Sequencing Center for Infectious Disease"/>
            <person name="Wu L."/>
            <person name="Ma J."/>
        </authorList>
    </citation>
    <scope>NUCLEOTIDE SEQUENCE [LARGE SCALE GENOMIC DNA]</scope>
    <source>
        <strain evidence="12">JCM 4565</strain>
    </source>
</reference>
<evidence type="ECO:0000256" key="2">
    <source>
        <dbReference type="ARBA" id="ARBA00004687"/>
    </source>
</evidence>
<feature type="transmembrane region" description="Helical" evidence="10">
    <location>
        <begin position="27"/>
        <end position="48"/>
    </location>
</feature>